<dbReference type="Pfam" id="PF01789">
    <property type="entry name" value="PsbP"/>
    <property type="match status" value="1"/>
</dbReference>
<proteinExistence type="predicted"/>
<evidence type="ECO:0000259" key="2">
    <source>
        <dbReference type="Pfam" id="PF01789"/>
    </source>
</evidence>
<protein>
    <submittedName>
        <fullName evidence="3">PsbP protein</fullName>
    </submittedName>
</protein>
<organism evidence="3 4">
    <name type="scientific">Pycnococcus provasolii</name>
    <dbReference type="NCBI Taxonomy" id="41880"/>
    <lineage>
        <taxon>Eukaryota</taxon>
        <taxon>Viridiplantae</taxon>
        <taxon>Chlorophyta</taxon>
        <taxon>Pseudoscourfieldiophyceae</taxon>
        <taxon>Pseudoscourfieldiales</taxon>
        <taxon>Pycnococcaceae</taxon>
        <taxon>Pycnococcus</taxon>
    </lineage>
</organism>
<evidence type="ECO:0000313" key="3">
    <source>
        <dbReference type="EMBL" id="GHP08302.1"/>
    </source>
</evidence>
<gene>
    <name evidence="3" type="ORF">PPROV_000704200</name>
</gene>
<reference evidence="3" key="1">
    <citation type="submission" date="2020-10" db="EMBL/GenBank/DDBJ databases">
        <title>Unveiling of a novel bifunctional photoreceptor, Dualchrome1, isolated from a cosmopolitan green alga.</title>
        <authorList>
            <person name="Suzuki S."/>
            <person name="Kawachi M."/>
        </authorList>
    </citation>
    <scope>NUCLEOTIDE SEQUENCE</scope>
    <source>
        <strain evidence="3">NIES 2893</strain>
    </source>
</reference>
<dbReference type="EMBL" id="BNJQ01000020">
    <property type="protein sequence ID" value="GHP08302.1"/>
    <property type="molecule type" value="Genomic_DNA"/>
</dbReference>
<name>A0A830HN20_9CHLO</name>
<feature type="domain" description="PsbP C-terminal" evidence="2">
    <location>
        <begin position="63"/>
        <end position="238"/>
    </location>
</feature>
<evidence type="ECO:0000313" key="4">
    <source>
        <dbReference type="Proteomes" id="UP000660262"/>
    </source>
</evidence>
<dbReference type="GO" id="GO:0009654">
    <property type="term" value="C:photosystem II oxygen evolving complex"/>
    <property type="evidence" value="ECO:0007669"/>
    <property type="project" value="InterPro"/>
</dbReference>
<keyword evidence="4" id="KW-1185">Reference proteome</keyword>
<comment type="caution">
    <text evidence="3">The sequence shown here is derived from an EMBL/GenBank/DDBJ whole genome shotgun (WGS) entry which is preliminary data.</text>
</comment>
<feature type="region of interest" description="Disordered" evidence="1">
    <location>
        <begin position="1"/>
        <end position="25"/>
    </location>
</feature>
<dbReference type="InterPro" id="IPR002683">
    <property type="entry name" value="PsbP_C"/>
</dbReference>
<evidence type="ECO:0000256" key="1">
    <source>
        <dbReference type="SAM" id="MobiDB-lite"/>
    </source>
</evidence>
<accession>A0A830HN20</accession>
<dbReference type="Gene3D" id="3.40.1000.10">
    <property type="entry name" value="Mog1/PsbP, alpha/beta/alpha sandwich"/>
    <property type="match status" value="1"/>
</dbReference>
<dbReference type="OrthoDB" id="2020255at2759"/>
<dbReference type="AlphaFoldDB" id="A0A830HN20"/>
<dbReference type="GO" id="GO:0015979">
    <property type="term" value="P:photosynthesis"/>
    <property type="evidence" value="ECO:0007669"/>
    <property type="project" value="InterPro"/>
</dbReference>
<dbReference type="Proteomes" id="UP000660262">
    <property type="component" value="Unassembled WGS sequence"/>
</dbReference>
<dbReference type="PANTHER" id="PTHR31407:SF15">
    <property type="entry name" value="PSBP DOMAIN-CONTAINING PROTEIN 1, CHLOROPLASTIC"/>
    <property type="match status" value="1"/>
</dbReference>
<dbReference type="PANTHER" id="PTHR31407">
    <property type="match status" value="1"/>
</dbReference>
<dbReference type="InterPro" id="IPR016123">
    <property type="entry name" value="Mog1/PsbP_a/b/a-sand"/>
</dbReference>
<dbReference type="GO" id="GO:0005509">
    <property type="term" value="F:calcium ion binding"/>
    <property type="evidence" value="ECO:0007669"/>
    <property type="project" value="InterPro"/>
</dbReference>
<dbReference type="GO" id="GO:0019898">
    <property type="term" value="C:extrinsic component of membrane"/>
    <property type="evidence" value="ECO:0007669"/>
    <property type="project" value="InterPro"/>
</dbReference>
<dbReference type="SUPFAM" id="SSF55724">
    <property type="entry name" value="Mog1p/PsbP-like"/>
    <property type="match status" value="1"/>
</dbReference>
<sequence>MGRTIPKVTMSSEHNNNNNNDHHETCSRRHVLLASSGSSAAFFALSAQTSSALAAPSSRPPPGYRSYRDKLDGYTFFYPSAWVPVTSAGADIFYRSTEDPEECVFVDVTSPSSSKYDSVRDLGTPREAADFVNQKLLDEFLSTRIGVRRKSDVVNANERTGADGQLYYDVAVRVRSYVDSNPLSPNPEDRQEYQEWDRTMRTTLGVSNGRLYSLRLQSRTAATDEALERASAVGKSFRAFEIEPLDE</sequence>